<dbReference type="InterPro" id="IPR004258">
    <property type="entry name" value="DBL"/>
</dbReference>
<feature type="domain" description="Duffy-binding-like" evidence="3">
    <location>
        <begin position="1477"/>
        <end position="1622"/>
    </location>
</feature>
<feature type="region of interest" description="Disordered" evidence="2">
    <location>
        <begin position="37"/>
        <end position="61"/>
    </location>
</feature>
<evidence type="ECO:0000256" key="2">
    <source>
        <dbReference type="SAM" id="MobiDB-lite"/>
    </source>
</evidence>
<dbReference type="GO" id="GO:0016020">
    <property type="term" value="C:membrane"/>
    <property type="evidence" value="ECO:0007669"/>
    <property type="project" value="InterPro"/>
</dbReference>
<feature type="region of interest" description="Disordered" evidence="2">
    <location>
        <begin position="1665"/>
        <end position="1718"/>
    </location>
</feature>
<dbReference type="FunFam" id="1.20.58.830:FF:000003">
    <property type="entry name" value="Erythrocyte membrane protein 1, PfEMP1"/>
    <property type="match status" value="1"/>
</dbReference>
<dbReference type="Pfam" id="PF05424">
    <property type="entry name" value="Duffy_binding"/>
    <property type="match status" value="2"/>
</dbReference>
<dbReference type="FunFam" id="1.20.58.830:FF:000001">
    <property type="entry name" value="Erythrocyte membrane protein 1, PfEMP1"/>
    <property type="match status" value="1"/>
</dbReference>
<feature type="domain" description="Duffy-binding-like" evidence="3">
    <location>
        <begin position="639"/>
        <end position="804"/>
    </location>
</feature>
<evidence type="ECO:0000259" key="4">
    <source>
        <dbReference type="Pfam" id="PF05424"/>
    </source>
</evidence>
<feature type="domain" description="Duffy-binding-like" evidence="8">
    <location>
        <begin position="313"/>
        <end position="475"/>
    </location>
</feature>
<dbReference type="InterPro" id="IPR054595">
    <property type="entry name" value="DBL_C"/>
</dbReference>
<feature type="compositionally biased region" description="Basic and acidic residues" evidence="2">
    <location>
        <begin position="1680"/>
        <end position="1702"/>
    </location>
</feature>
<dbReference type="SUPFAM" id="SSF140924">
    <property type="entry name" value="Duffy binding domain-like"/>
    <property type="match status" value="4"/>
</dbReference>
<feature type="compositionally biased region" description="Basic and acidic residues" evidence="2">
    <location>
        <begin position="1142"/>
        <end position="1165"/>
    </location>
</feature>
<evidence type="ECO:0000259" key="5">
    <source>
        <dbReference type="Pfam" id="PF15445"/>
    </source>
</evidence>
<feature type="region of interest" description="Disordered" evidence="2">
    <location>
        <begin position="1852"/>
        <end position="1880"/>
    </location>
</feature>
<feature type="region of interest" description="Disordered" evidence="2">
    <location>
        <begin position="402"/>
        <end position="422"/>
    </location>
</feature>
<evidence type="ECO:0000259" key="3">
    <source>
        <dbReference type="Pfam" id="PF03011"/>
    </source>
</evidence>
<dbReference type="OrthoDB" id="378897at2759"/>
<feature type="coiled-coil region" evidence="1">
    <location>
        <begin position="2051"/>
        <end position="2078"/>
    </location>
</feature>
<dbReference type="InterPro" id="IPR008602">
    <property type="entry name" value="Duffy-antigen-binding"/>
</dbReference>
<feature type="domain" description="Duffy-antigen binding" evidence="4">
    <location>
        <begin position="939"/>
        <end position="1133"/>
    </location>
</feature>
<dbReference type="Gene3D" id="1.20.58.1930">
    <property type="match status" value="1"/>
</dbReference>
<dbReference type="FunFam" id="1.20.1310.20:FF:000001">
    <property type="entry name" value="Erythrocyte membrane protein 1, PfEMP1"/>
    <property type="match status" value="1"/>
</dbReference>
<reference evidence="10" key="2">
    <citation type="submission" date="2015-07" db="EMBL/GenBank/DDBJ databases">
        <title>The genome sequence of Plasmodium falciparum RAJ116.</title>
        <authorList>
            <consortium name="The Broad Institute Genome Sequencing Platform"/>
            <person name="Volkman S.K."/>
            <person name="Neafsey D.E."/>
            <person name="Dash A.P."/>
            <person name="Chitnis C.E."/>
            <person name="Hartl D.L."/>
            <person name="Young S.K."/>
            <person name="Kodira C.D."/>
            <person name="Zeng Q."/>
            <person name="Koehrsen M."/>
            <person name="Godfrey P."/>
            <person name="Alvarado L."/>
            <person name="Berlin A."/>
            <person name="Borenstein D."/>
            <person name="Chen Z."/>
            <person name="Engels R."/>
            <person name="Freedman E."/>
            <person name="Gellesch M."/>
            <person name="Goldberg J."/>
            <person name="Griggs A."/>
            <person name="Gujja S."/>
            <person name="Heiman D."/>
            <person name="Hepburn T."/>
            <person name="Howarth C."/>
            <person name="Jen D."/>
            <person name="Larson L."/>
            <person name="Lewis B."/>
            <person name="Mehta T."/>
            <person name="Park D."/>
            <person name="Pearson M."/>
            <person name="Roberts A."/>
            <person name="Saif S."/>
            <person name="Shea T."/>
            <person name="Shenoy N."/>
            <person name="Sisk P."/>
            <person name="Stolte C."/>
            <person name="Sykes S."/>
            <person name="Walk T."/>
            <person name="White J."/>
            <person name="Yandava C."/>
            <person name="Wirth D.F."/>
            <person name="Nusbaum C."/>
            <person name="Birren B."/>
        </authorList>
    </citation>
    <scope>NUCLEOTIDE SEQUENCE [LARGE SCALE GENOMIC DNA]</scope>
    <source>
        <strain evidence="10">RAJ116</strain>
    </source>
</reference>
<proteinExistence type="predicted"/>
<feature type="domain" description="Cysteine-rich interdomain region 1 gamma" evidence="7">
    <location>
        <begin position="1405"/>
        <end position="1455"/>
    </location>
</feature>
<dbReference type="Pfam" id="PF03011">
    <property type="entry name" value="PFEMP"/>
    <property type="match status" value="2"/>
</dbReference>
<feature type="compositionally biased region" description="Polar residues" evidence="2">
    <location>
        <begin position="798"/>
        <end position="812"/>
    </location>
</feature>
<dbReference type="Pfam" id="PF15445">
    <property type="entry name" value="ATS"/>
    <property type="match status" value="1"/>
</dbReference>
<dbReference type="Pfam" id="PF15447">
    <property type="entry name" value="NTS"/>
    <property type="match status" value="1"/>
</dbReference>
<feature type="compositionally biased region" description="Polar residues" evidence="2">
    <location>
        <begin position="1167"/>
        <end position="1186"/>
    </location>
</feature>
<accession>A0A0L0CS10</accession>
<dbReference type="Pfam" id="PF22672">
    <property type="entry name" value="DBL_C"/>
    <property type="match status" value="2"/>
</dbReference>
<dbReference type="Gene3D" id="1.20.1310.20">
    <property type="entry name" value="Duffy-antigen binding domain"/>
    <property type="match status" value="2"/>
</dbReference>
<feature type="region of interest" description="Disordered" evidence="2">
    <location>
        <begin position="1142"/>
        <end position="1186"/>
    </location>
</feature>
<dbReference type="Gene3D" id="1.10.1900.40">
    <property type="entry name" value="Acidic terminal segments, variant surface antigen of PfEMP1"/>
    <property type="match status" value="2"/>
</dbReference>
<feature type="region of interest" description="Disordered" evidence="2">
    <location>
        <begin position="1075"/>
        <end position="1099"/>
    </location>
</feature>
<evidence type="ECO:0000259" key="6">
    <source>
        <dbReference type="Pfam" id="PF15447"/>
    </source>
</evidence>
<dbReference type="InterPro" id="IPR044932">
    <property type="entry name" value="PfEMP1_ATS_sf"/>
</dbReference>
<organism evidence="9 10">
    <name type="scientific">Plasmodium falciparum RAJ116</name>
    <dbReference type="NCBI Taxonomy" id="580058"/>
    <lineage>
        <taxon>Eukaryota</taxon>
        <taxon>Sar</taxon>
        <taxon>Alveolata</taxon>
        <taxon>Apicomplexa</taxon>
        <taxon>Aconoidasida</taxon>
        <taxon>Haemosporida</taxon>
        <taxon>Plasmodiidae</taxon>
        <taxon>Plasmodium</taxon>
        <taxon>Plasmodium (Laverania)</taxon>
    </lineage>
</organism>
<reference evidence="10" key="1">
    <citation type="submission" date="2015-07" db="EMBL/GenBank/DDBJ databases">
        <title>Annotation of Plasmodium falciparum RAJ116.</title>
        <authorList>
            <consortium name="The Broad Institute Genome Sequencing Platform"/>
            <person name="Volkman S.K."/>
            <person name="Neafsey D.E."/>
            <person name="Dash A.P."/>
            <person name="Chitnis C.E."/>
            <person name="Hartl D.L."/>
            <person name="Young S.K."/>
            <person name="Zeng Q."/>
            <person name="Koehrsen M."/>
            <person name="Alvarado L."/>
            <person name="Berlin A."/>
            <person name="Borenstein D."/>
            <person name="Chapman S.B."/>
            <person name="Chen Z."/>
            <person name="Engels R."/>
            <person name="Freedman E."/>
            <person name="Gellesch M."/>
            <person name="Goldberg J."/>
            <person name="Griggs A."/>
            <person name="Gujja S."/>
            <person name="Heilman E.R."/>
            <person name="Heiman D.I."/>
            <person name="Howarth C."/>
            <person name="Jen D."/>
            <person name="Larson L."/>
            <person name="Mehta T."/>
            <person name="Neiman D."/>
            <person name="Park D."/>
            <person name="Pearson M."/>
            <person name="Roberts A."/>
            <person name="Saif S."/>
            <person name="Shea T."/>
            <person name="Shenoy N."/>
            <person name="Sisk P."/>
            <person name="Stolte C."/>
            <person name="Sykes S."/>
            <person name="Walk T."/>
            <person name="White J."/>
            <person name="Yandava C."/>
            <person name="Haas B."/>
            <person name="Henn M.R."/>
            <person name="Nusbaum C."/>
            <person name="Birren B."/>
        </authorList>
    </citation>
    <scope>NUCLEOTIDE SEQUENCE [LARGE SCALE GENOMIC DNA]</scope>
    <source>
        <strain evidence="10">RAJ116</strain>
    </source>
</reference>
<evidence type="ECO:0000259" key="8">
    <source>
        <dbReference type="Pfam" id="PF22672"/>
    </source>
</evidence>
<sequence length="2194" mass="248056">MAPQGGSRGGVGEIDDKDAKHLLDSIGEKVYKEKVKNGANDFSDELKGNLNTASGSGGELASTTDTCALVEQYRSKADTKSERNPCKELSGKVEPRFSDTLGGQCTNEKMRSGGKGACAPYRRLHLCHHNLETIETTSTTKHDLLAEVCYAAKEEGESLKNYHAQYQTENTDFKTNICTVLARSFADIGDIIRGKDPFYGNTQEKEKREQLENNLKEIFKKIYDNLDKKDRYKDTTNFFQLREDWWTANRETVWKALTCSEQLSNASYFRATCSDERGGALANHKCRCPNGKNADQVPTYFDYVPQYLRWFDEWAEDFCRKRKHKLENAKNKCRRPNGKDKYCDLNRHDCKKTVRGDHVFFEDDDCNDCSVACKPFVKWIDNQKLEFEKQKKKYKSEIEKYTNGESRGTGGSKRKKRGAGKSNYDRYESKFYNKLKEKNNYGTVDGFLELLNKEKTCTKNGDIEEGGKIDFKNVNSAKNSGGDGNNKTFYRTKYCEACPWCGIEEQKVDGKWKAKNDGDCNPGKDYKNYKKTEIPILTGDKTKGNMVKKYNKFCNANDGNGAPVAAPDTATSGHNTDYATTGYCGGTNNSDKDPSLCEKWTCYYKKNGKDVGKEDINFCVQQEQDTDKKKEMSMHYNAFFWDWVYHMLHDSLDWRNELKSCIDKDKSEQCENKCNSKCDCFLKWVNEKKTEWDKIKEHFYKQEGFDNKGENGISVGGLGMTHDFVLNCLLKKDLLLKSIKDTHVDAKDIDRIDKMLKEEENQVTGVASGVSGTGSANGKNSIIDKLLDHELTDAQNCLKTHTSDPCPQQESLARSDEPQPRPAEEGAGDGSDDASSEDEEEEEEEDSTEDTVEDTVEDGEATKAVEVQVDGDGSAPPPASQDEVNPCKIVQTLFENPDDFKVEACNQKYAKNNSRLGWKCVTTTSGDQKAATTGSSGSICIPPRRRKLYIHDLQSLSGEDGKTQSHKQLLEWFVKSAAVETFFLWDRYKKEWMAQHGAGATGLQPLNGDTISGEQTPEKLLQSGTIPPDFLRLMFYTLGDYRDLCVGNTNIVVNASGTEDEKQKMKQILEKIKEHINNGSSSPPPGEKNPVQTTTKPEDWWNKHGQHIWNGMICALTYEDNGEKGTPQVDDKVKDKLWDEDKKKPKKTDNGHDYTYEKVVLKDESSETQAKSTETPSASSGDNTPLTQFVLRPTYFRYLEEWGETFCRERAKRLAQIKHECKVEANGGGSSRRGGNEKKPKCSCYGEHCDDQLDADPSTDADLKCPSCADSCRLYKKWIKKKRTEYDKQKEAYGEQQKKCQKENNGAEGNNGDNGFCVTLKSLSDAAQFLERLGPCKKDNGSSTVDFNKEGDTFKPAENCAPCSKFTAKLEKCNCTGPSKANTCNGTKKNSIDATDIENGGNSAEDIDMLVSDDSPNGFNGLDEACKDAHIFKGIRKEQWKCRNVCGYVVCKPENGNTETGSGKKNDGKHIITIRGLVEHWVHNFLEDYNRIRKKLNPCMKNGKGSICKKDCQNKYKCAVQWISKKKQEWQQIKKSFLNQYKMDSQEYYSVKTILEKLQPQTDVNKAIKPCDGLEKFQNSTDCTVAGSSEKESGKQDKKSDIIDCLLNKLEEKANECKDLPSDTDCSQEQTLEDDETFDDDIETEEAKNMVPTICKDVLPKTETAVEEETCDTQPPQTDVKVEEEKKEEEKPKGNEQEEAPPHKPPSPPRRKPPPQLLDDPLLKTALVTSTLAWSVGIGFAAFTYFFLKKKTKHPVDLFSVIDIPKSDYDIPTKLSPNRYIPYTSGKYRGKRYIYLEGDSGTDSGYTDHYSDITSSSESEYEELDINDIYVPGSPKYKTLIEVVLEPSGKLSGNTIPTSGNNTTASDTQNDIQNDGIPSSKITDNEWNTLKDDFIYNMLQNTQNTEPNMLGYNVDNNTHPTMSRHNVDQKPFITSIHDRNLLSGEEYNYDMSTNSGNNNLYSGENNVYGGIDPTGDNRGLTSGKHDSYSGIDLINDSLSGDYDIYDELLKRKENELFGTEHHPKRTTTNHFATPTRDDPLHNQLNLFHTWLDRHRDMCEKLKNDNERLAKLKEEWENETHSGNIHTSDSNKTLNTDVSIQIHMDNPKPINEFTNMDTNMDTPTMHSILEDLDKPFNEPYYYDMYDDDIYYDVNDHDASTVDSNAMDVPSKVQIEMDVNTKLVKEKYPIADVWDI</sequence>
<dbReference type="GO" id="GO:0046789">
    <property type="term" value="F:host cell surface receptor binding"/>
    <property type="evidence" value="ECO:0007669"/>
    <property type="project" value="InterPro"/>
</dbReference>
<protein>
    <submittedName>
        <fullName evidence="9">Erythrocyte membrane protein 1</fullName>
    </submittedName>
</protein>
<feature type="domain" description="Plasmodium falciparum erythrocyte membrane protein 1 acidic terminal segment" evidence="5">
    <location>
        <begin position="1731"/>
        <end position="2194"/>
    </location>
</feature>
<feature type="compositionally biased region" description="Basic and acidic residues" evidence="2">
    <location>
        <begin position="813"/>
        <end position="824"/>
    </location>
</feature>
<dbReference type="InterPro" id="IPR042202">
    <property type="entry name" value="Duffy-ag-bd_sf"/>
</dbReference>
<dbReference type="InterPro" id="IPR041480">
    <property type="entry name" value="CIDR1_gamma"/>
</dbReference>
<dbReference type="FunFam" id="1.20.58.1930:FF:000001">
    <property type="entry name" value="Erythrocyte membrane protein 1, PfEMP1"/>
    <property type="match status" value="1"/>
</dbReference>
<evidence type="ECO:0000313" key="9">
    <source>
        <dbReference type="EMBL" id="KNC35011.1"/>
    </source>
</evidence>
<dbReference type="InterPro" id="IPR029210">
    <property type="entry name" value="PfEMP1_NTS"/>
</dbReference>
<feature type="domain" description="Plasmodium falciparum erythrocyte membrane protein-1 N-terminal segment" evidence="6">
    <location>
        <begin position="18"/>
        <end position="54"/>
    </location>
</feature>
<feature type="domain" description="Duffy-binding-like" evidence="8">
    <location>
        <begin position="1201"/>
        <end position="1357"/>
    </location>
</feature>
<dbReference type="Proteomes" id="UP000054566">
    <property type="component" value="Unassembled WGS sequence"/>
</dbReference>
<feature type="region of interest" description="Disordered" evidence="2">
    <location>
        <begin position="798"/>
        <end position="859"/>
    </location>
</feature>
<name>A0A0L0CS10_PLAFA</name>
<dbReference type="FunFam" id="1.10.1900.40:FF:000002">
    <property type="entry name" value="Erythrocyte membrane protein 1, PfEMP1"/>
    <property type="match status" value="1"/>
</dbReference>
<feature type="domain" description="Duffy-antigen binding" evidence="4">
    <location>
        <begin position="116"/>
        <end position="309"/>
    </location>
</feature>
<evidence type="ECO:0000313" key="10">
    <source>
        <dbReference type="Proteomes" id="UP000054566"/>
    </source>
</evidence>
<dbReference type="InterPro" id="IPR029211">
    <property type="entry name" value="PfEMP1_ATS"/>
</dbReference>
<dbReference type="EMBL" id="GG663756">
    <property type="protein sequence ID" value="KNC35011.1"/>
    <property type="molecule type" value="Genomic_DNA"/>
</dbReference>
<dbReference type="Gene3D" id="1.20.58.830">
    <property type="match status" value="3"/>
</dbReference>
<feature type="compositionally biased region" description="Acidic residues" evidence="2">
    <location>
        <begin position="826"/>
        <end position="859"/>
    </location>
</feature>
<evidence type="ECO:0000259" key="7">
    <source>
        <dbReference type="Pfam" id="PF18562"/>
    </source>
</evidence>
<gene>
    <name evidence="9" type="ORF">PFLG_00008</name>
</gene>
<dbReference type="Pfam" id="PF18562">
    <property type="entry name" value="CIDR1_gamma"/>
    <property type="match status" value="1"/>
</dbReference>
<keyword evidence="1" id="KW-0175">Coiled coil</keyword>
<evidence type="ECO:0000256" key="1">
    <source>
        <dbReference type="SAM" id="Coils"/>
    </source>
</evidence>